<gene>
    <name evidence="2" type="ORF">E2C01_053782</name>
</gene>
<keyword evidence="3" id="KW-1185">Reference proteome</keyword>
<evidence type="ECO:0000256" key="1">
    <source>
        <dbReference type="SAM" id="MobiDB-lite"/>
    </source>
</evidence>
<dbReference type="AlphaFoldDB" id="A0A5B7GT69"/>
<dbReference type="Proteomes" id="UP000324222">
    <property type="component" value="Unassembled WGS sequence"/>
</dbReference>
<proteinExistence type="predicted"/>
<feature type="compositionally biased region" description="Gly residues" evidence="1">
    <location>
        <begin position="1"/>
        <end position="19"/>
    </location>
</feature>
<comment type="caution">
    <text evidence="2">The sequence shown here is derived from an EMBL/GenBank/DDBJ whole genome shotgun (WGS) entry which is preliminary data.</text>
</comment>
<sequence length="83" mass="9118">MREKWGSGGVQWGKGGGKGVRNPSAGNLDAVFMINTQNIPVYQHVQRLEESGAWLVNSSRCVLVLNMKESQVRSQVNTRGGFN</sequence>
<protein>
    <submittedName>
        <fullName evidence="2">Uncharacterized protein</fullName>
    </submittedName>
</protein>
<organism evidence="2 3">
    <name type="scientific">Portunus trituberculatus</name>
    <name type="common">Swimming crab</name>
    <name type="synonym">Neptunus trituberculatus</name>
    <dbReference type="NCBI Taxonomy" id="210409"/>
    <lineage>
        <taxon>Eukaryota</taxon>
        <taxon>Metazoa</taxon>
        <taxon>Ecdysozoa</taxon>
        <taxon>Arthropoda</taxon>
        <taxon>Crustacea</taxon>
        <taxon>Multicrustacea</taxon>
        <taxon>Malacostraca</taxon>
        <taxon>Eumalacostraca</taxon>
        <taxon>Eucarida</taxon>
        <taxon>Decapoda</taxon>
        <taxon>Pleocyemata</taxon>
        <taxon>Brachyura</taxon>
        <taxon>Eubrachyura</taxon>
        <taxon>Portunoidea</taxon>
        <taxon>Portunidae</taxon>
        <taxon>Portuninae</taxon>
        <taxon>Portunus</taxon>
    </lineage>
</organism>
<evidence type="ECO:0000313" key="2">
    <source>
        <dbReference type="EMBL" id="MPC59754.1"/>
    </source>
</evidence>
<feature type="region of interest" description="Disordered" evidence="1">
    <location>
        <begin position="1"/>
        <end position="21"/>
    </location>
</feature>
<dbReference type="EMBL" id="VSRR010016843">
    <property type="protein sequence ID" value="MPC59754.1"/>
    <property type="molecule type" value="Genomic_DNA"/>
</dbReference>
<evidence type="ECO:0000313" key="3">
    <source>
        <dbReference type="Proteomes" id="UP000324222"/>
    </source>
</evidence>
<accession>A0A5B7GT69</accession>
<name>A0A5B7GT69_PORTR</name>
<reference evidence="2 3" key="1">
    <citation type="submission" date="2019-05" db="EMBL/GenBank/DDBJ databases">
        <title>Another draft genome of Portunus trituberculatus and its Hox gene families provides insights of decapod evolution.</title>
        <authorList>
            <person name="Jeong J.-H."/>
            <person name="Song I."/>
            <person name="Kim S."/>
            <person name="Choi T."/>
            <person name="Kim D."/>
            <person name="Ryu S."/>
            <person name="Kim W."/>
        </authorList>
    </citation>
    <scope>NUCLEOTIDE SEQUENCE [LARGE SCALE GENOMIC DNA]</scope>
    <source>
        <tissue evidence="2">Muscle</tissue>
    </source>
</reference>